<proteinExistence type="predicted"/>
<sequence>MKVTVVASTQELDDEFVEVTRRHEKGKQNENKEAASQSNGFSALEEDNGNPMDDLVDETRKKVKVPPKKTPRKTSIWSSRKAESP</sequence>
<dbReference type="AlphaFoldDB" id="A0A699HH82"/>
<gene>
    <name evidence="2" type="ORF">Tci_396207</name>
</gene>
<protein>
    <submittedName>
        <fullName evidence="2">Uncharacterized protein</fullName>
    </submittedName>
</protein>
<comment type="caution">
    <text evidence="2">The sequence shown here is derived from an EMBL/GenBank/DDBJ whole genome shotgun (WGS) entry which is preliminary data.</text>
</comment>
<feature type="compositionally biased region" description="Basic and acidic residues" evidence="1">
    <location>
        <begin position="21"/>
        <end position="33"/>
    </location>
</feature>
<accession>A0A699HH82</accession>
<feature type="compositionally biased region" description="Basic residues" evidence="1">
    <location>
        <begin position="61"/>
        <end position="72"/>
    </location>
</feature>
<evidence type="ECO:0000256" key="1">
    <source>
        <dbReference type="SAM" id="MobiDB-lite"/>
    </source>
</evidence>
<organism evidence="2">
    <name type="scientific">Tanacetum cinerariifolium</name>
    <name type="common">Dalmatian daisy</name>
    <name type="synonym">Chrysanthemum cinerariifolium</name>
    <dbReference type="NCBI Taxonomy" id="118510"/>
    <lineage>
        <taxon>Eukaryota</taxon>
        <taxon>Viridiplantae</taxon>
        <taxon>Streptophyta</taxon>
        <taxon>Embryophyta</taxon>
        <taxon>Tracheophyta</taxon>
        <taxon>Spermatophyta</taxon>
        <taxon>Magnoliopsida</taxon>
        <taxon>eudicotyledons</taxon>
        <taxon>Gunneridae</taxon>
        <taxon>Pentapetalae</taxon>
        <taxon>asterids</taxon>
        <taxon>campanulids</taxon>
        <taxon>Asterales</taxon>
        <taxon>Asteraceae</taxon>
        <taxon>Asteroideae</taxon>
        <taxon>Anthemideae</taxon>
        <taxon>Anthemidinae</taxon>
        <taxon>Tanacetum</taxon>
    </lineage>
</organism>
<name>A0A699HH82_TANCI</name>
<evidence type="ECO:0000313" key="2">
    <source>
        <dbReference type="EMBL" id="GEY24233.1"/>
    </source>
</evidence>
<feature type="region of interest" description="Disordered" evidence="1">
    <location>
        <begin position="21"/>
        <end position="85"/>
    </location>
</feature>
<reference evidence="2" key="1">
    <citation type="journal article" date="2019" name="Sci. Rep.">
        <title>Draft genome of Tanacetum cinerariifolium, the natural source of mosquito coil.</title>
        <authorList>
            <person name="Yamashiro T."/>
            <person name="Shiraishi A."/>
            <person name="Satake H."/>
            <person name="Nakayama K."/>
        </authorList>
    </citation>
    <scope>NUCLEOTIDE SEQUENCE</scope>
</reference>
<dbReference type="EMBL" id="BKCJ010162677">
    <property type="protein sequence ID" value="GEY24233.1"/>
    <property type="molecule type" value="Genomic_DNA"/>
</dbReference>